<accession>A0A9J6DTF0</accession>
<feature type="region of interest" description="Disordered" evidence="1">
    <location>
        <begin position="48"/>
        <end position="94"/>
    </location>
</feature>
<organism evidence="2 3">
    <name type="scientific">Rhipicephalus microplus</name>
    <name type="common">Cattle tick</name>
    <name type="synonym">Boophilus microplus</name>
    <dbReference type="NCBI Taxonomy" id="6941"/>
    <lineage>
        <taxon>Eukaryota</taxon>
        <taxon>Metazoa</taxon>
        <taxon>Ecdysozoa</taxon>
        <taxon>Arthropoda</taxon>
        <taxon>Chelicerata</taxon>
        <taxon>Arachnida</taxon>
        <taxon>Acari</taxon>
        <taxon>Parasitiformes</taxon>
        <taxon>Ixodida</taxon>
        <taxon>Ixodoidea</taxon>
        <taxon>Ixodidae</taxon>
        <taxon>Rhipicephalinae</taxon>
        <taxon>Rhipicephalus</taxon>
        <taxon>Boophilus</taxon>
    </lineage>
</organism>
<feature type="compositionally biased region" description="Polar residues" evidence="1">
    <location>
        <begin position="222"/>
        <end position="231"/>
    </location>
</feature>
<evidence type="ECO:0000256" key="1">
    <source>
        <dbReference type="SAM" id="MobiDB-lite"/>
    </source>
</evidence>
<feature type="region of interest" description="Disordered" evidence="1">
    <location>
        <begin position="124"/>
        <end position="161"/>
    </location>
</feature>
<dbReference type="AlphaFoldDB" id="A0A9J6DTF0"/>
<dbReference type="Proteomes" id="UP000821866">
    <property type="component" value="Unassembled WGS sequence"/>
</dbReference>
<gene>
    <name evidence="2" type="ORF">HPB51_005611</name>
</gene>
<feature type="compositionally biased region" description="Basic residues" evidence="1">
    <location>
        <begin position="262"/>
        <end position="271"/>
    </location>
</feature>
<dbReference type="EMBL" id="JABSTU010000007">
    <property type="protein sequence ID" value="KAH8025260.1"/>
    <property type="molecule type" value="Genomic_DNA"/>
</dbReference>
<comment type="caution">
    <text evidence="2">The sequence shown here is derived from an EMBL/GenBank/DDBJ whole genome shotgun (WGS) entry which is preliminary data.</text>
</comment>
<reference evidence="2" key="1">
    <citation type="journal article" date="2020" name="Cell">
        <title>Large-Scale Comparative Analyses of Tick Genomes Elucidate Their Genetic Diversity and Vector Capacities.</title>
        <authorList>
            <consortium name="Tick Genome and Microbiome Consortium (TIGMIC)"/>
            <person name="Jia N."/>
            <person name="Wang J."/>
            <person name="Shi W."/>
            <person name="Du L."/>
            <person name="Sun Y."/>
            <person name="Zhan W."/>
            <person name="Jiang J.F."/>
            <person name="Wang Q."/>
            <person name="Zhang B."/>
            <person name="Ji P."/>
            <person name="Bell-Sakyi L."/>
            <person name="Cui X.M."/>
            <person name="Yuan T.T."/>
            <person name="Jiang B.G."/>
            <person name="Yang W.F."/>
            <person name="Lam T.T."/>
            <person name="Chang Q.C."/>
            <person name="Ding S.J."/>
            <person name="Wang X.J."/>
            <person name="Zhu J.G."/>
            <person name="Ruan X.D."/>
            <person name="Zhao L."/>
            <person name="Wei J.T."/>
            <person name="Ye R.Z."/>
            <person name="Que T.C."/>
            <person name="Du C.H."/>
            <person name="Zhou Y.H."/>
            <person name="Cheng J.X."/>
            <person name="Dai P.F."/>
            <person name="Guo W.B."/>
            <person name="Han X.H."/>
            <person name="Huang E.J."/>
            <person name="Li L.F."/>
            <person name="Wei W."/>
            <person name="Gao Y.C."/>
            <person name="Liu J.Z."/>
            <person name="Shao H.Z."/>
            <person name="Wang X."/>
            <person name="Wang C.C."/>
            <person name="Yang T.C."/>
            <person name="Huo Q.B."/>
            <person name="Li W."/>
            <person name="Chen H.Y."/>
            <person name="Chen S.E."/>
            <person name="Zhou L.G."/>
            <person name="Ni X.B."/>
            <person name="Tian J.H."/>
            <person name="Sheng Y."/>
            <person name="Liu T."/>
            <person name="Pan Y.S."/>
            <person name="Xia L.Y."/>
            <person name="Li J."/>
            <person name="Zhao F."/>
            <person name="Cao W.C."/>
        </authorList>
    </citation>
    <scope>NUCLEOTIDE SEQUENCE</scope>
    <source>
        <strain evidence="2">Rmic-2018</strain>
    </source>
</reference>
<keyword evidence="3" id="KW-1185">Reference proteome</keyword>
<feature type="compositionally biased region" description="Basic and acidic residues" evidence="1">
    <location>
        <begin position="188"/>
        <end position="219"/>
    </location>
</feature>
<proteinExistence type="predicted"/>
<evidence type="ECO:0000313" key="3">
    <source>
        <dbReference type="Proteomes" id="UP000821866"/>
    </source>
</evidence>
<feature type="region of interest" description="Disordered" evidence="1">
    <location>
        <begin position="334"/>
        <end position="362"/>
    </location>
</feature>
<feature type="compositionally biased region" description="Basic and acidic residues" evidence="1">
    <location>
        <begin position="124"/>
        <end position="135"/>
    </location>
</feature>
<feature type="compositionally biased region" description="Low complexity" evidence="1">
    <location>
        <begin position="68"/>
        <end position="93"/>
    </location>
</feature>
<protein>
    <submittedName>
        <fullName evidence="2">Uncharacterized protein</fullName>
    </submittedName>
</protein>
<name>A0A9J6DTF0_RHIMP</name>
<reference evidence="2" key="2">
    <citation type="submission" date="2021-09" db="EMBL/GenBank/DDBJ databases">
        <authorList>
            <person name="Jia N."/>
            <person name="Wang J."/>
            <person name="Shi W."/>
            <person name="Du L."/>
            <person name="Sun Y."/>
            <person name="Zhan W."/>
            <person name="Jiang J."/>
            <person name="Wang Q."/>
            <person name="Zhang B."/>
            <person name="Ji P."/>
            <person name="Sakyi L.B."/>
            <person name="Cui X."/>
            <person name="Yuan T."/>
            <person name="Jiang B."/>
            <person name="Yang W."/>
            <person name="Lam T.T.-Y."/>
            <person name="Chang Q."/>
            <person name="Ding S."/>
            <person name="Wang X."/>
            <person name="Zhu J."/>
            <person name="Ruan X."/>
            <person name="Zhao L."/>
            <person name="Wei J."/>
            <person name="Que T."/>
            <person name="Du C."/>
            <person name="Cheng J."/>
            <person name="Dai P."/>
            <person name="Han X."/>
            <person name="Huang E."/>
            <person name="Gao Y."/>
            <person name="Liu J."/>
            <person name="Shao H."/>
            <person name="Ye R."/>
            <person name="Li L."/>
            <person name="Wei W."/>
            <person name="Wang X."/>
            <person name="Wang C."/>
            <person name="Huo Q."/>
            <person name="Li W."/>
            <person name="Guo W."/>
            <person name="Chen H."/>
            <person name="Chen S."/>
            <person name="Zhou L."/>
            <person name="Zhou L."/>
            <person name="Ni X."/>
            <person name="Tian J."/>
            <person name="Zhou Y."/>
            <person name="Sheng Y."/>
            <person name="Liu T."/>
            <person name="Pan Y."/>
            <person name="Xia L."/>
            <person name="Li J."/>
            <person name="Zhao F."/>
            <person name="Cao W."/>
        </authorList>
    </citation>
    <scope>NUCLEOTIDE SEQUENCE</scope>
    <source>
        <strain evidence="2">Rmic-2018</strain>
        <tissue evidence="2">Larvae</tissue>
    </source>
</reference>
<feature type="compositionally biased region" description="Low complexity" evidence="1">
    <location>
        <begin position="244"/>
        <end position="255"/>
    </location>
</feature>
<evidence type="ECO:0000313" key="2">
    <source>
        <dbReference type="EMBL" id="KAH8025260.1"/>
    </source>
</evidence>
<feature type="region of interest" description="Disordered" evidence="1">
    <location>
        <begin position="187"/>
        <end position="287"/>
    </location>
</feature>
<sequence>MGQYVQATNKYSASLPSFRLDMKSTDGRSSPHVAAVTKNASKKLIKNASLAMDGKTSSGAKMPEAAGSNARPSLSMSSSSKASAAGKASKAPSVVCRGDDALKADAREGGAIKALVSGERIASRETSGKTIETDRANTVGGKTDRVDKAPSGAGWPENINDGATKAVAKDDGTSLFGSAESVVFVTAESDKAEGGKQEPPRQKNVTKKNDQVVSKEKDAPSPATSSTQVPQVVTEEKTPAVQDTYTKTQAAKAATNMESKNTRKKRGRSRGNKAVQTNPEEKNEPVGPPIHVLFSPSSCSLCENNASPPSFYGAMRPFQVGKYGALMTAPSVVTSGQGPSRGVVKKTVRTTTTTRRVPDSTRTPRSYNLVEEVTTEDVREIADDTDKTNTTASTSVVGKVISGGAMKKTVTTTRRLKDDGKMRKNSDATSGVEPTITEKIEFSESAAKRGSVEKQADGARPWVSSVLESATKRNAASVTPKKIVSTVRRAKNADPLGQDDVIETVTTEVVEVESEACPAQTAQQTAVPIIVGVARDPLATKYRYSESRRLASTPYRAPGRVGAVNQRMQVRPPRFWSNQPHRHTV</sequence>
<feature type="compositionally biased region" description="Low complexity" evidence="1">
    <location>
        <begin position="349"/>
        <end position="362"/>
    </location>
</feature>